<keyword evidence="3" id="KW-1185">Reference proteome</keyword>
<protein>
    <submittedName>
        <fullName evidence="2">Anti-sigma factor, TIGR02949 family</fullName>
    </submittedName>
</protein>
<dbReference type="OrthoDB" id="3267840at2"/>
<dbReference type="RefSeq" id="WP_093379037.1">
    <property type="nucleotide sequence ID" value="NZ_BNAN01000004.1"/>
</dbReference>
<name>A0A1I2HHK0_9MICO</name>
<dbReference type="Proteomes" id="UP000198520">
    <property type="component" value="Unassembled WGS sequence"/>
</dbReference>
<dbReference type="EMBL" id="FONZ01000004">
    <property type="protein sequence ID" value="SFF29765.1"/>
    <property type="molecule type" value="Genomic_DNA"/>
</dbReference>
<evidence type="ECO:0000313" key="3">
    <source>
        <dbReference type="Proteomes" id="UP000198520"/>
    </source>
</evidence>
<evidence type="ECO:0000256" key="1">
    <source>
        <dbReference type="SAM" id="MobiDB-lite"/>
    </source>
</evidence>
<sequence length="100" mass="11400">MRDEERTTPPVEQPDPESVRLGKEDCEQVIGHIESFLSSEQTAADADDLRDNVSEHSTVLAAMSVDDMIRLIMRRSCSERAPETLRVRITTQIKVWRTES</sequence>
<feature type="region of interest" description="Disordered" evidence="1">
    <location>
        <begin position="1"/>
        <end position="21"/>
    </location>
</feature>
<organism evidence="2 3">
    <name type="scientific">Flavimobilis marinus</name>
    <dbReference type="NCBI Taxonomy" id="285351"/>
    <lineage>
        <taxon>Bacteria</taxon>
        <taxon>Bacillati</taxon>
        <taxon>Actinomycetota</taxon>
        <taxon>Actinomycetes</taxon>
        <taxon>Micrococcales</taxon>
        <taxon>Jonesiaceae</taxon>
        <taxon>Flavimobilis</taxon>
    </lineage>
</organism>
<dbReference type="AlphaFoldDB" id="A0A1I2HHK0"/>
<accession>A0A1I2HHK0</accession>
<dbReference type="STRING" id="285351.SAMN04488035_2381"/>
<reference evidence="3" key="1">
    <citation type="submission" date="2016-10" db="EMBL/GenBank/DDBJ databases">
        <authorList>
            <person name="Varghese N."/>
            <person name="Submissions S."/>
        </authorList>
    </citation>
    <scope>NUCLEOTIDE SEQUENCE [LARGE SCALE GENOMIC DNA]</scope>
    <source>
        <strain evidence="3">DSM 19083</strain>
    </source>
</reference>
<evidence type="ECO:0000313" key="2">
    <source>
        <dbReference type="EMBL" id="SFF29765.1"/>
    </source>
</evidence>
<gene>
    <name evidence="2" type="ORF">SAMN04488035_2381</name>
</gene>
<proteinExistence type="predicted"/>